<accession>A0A2N1M8H2</accession>
<reference evidence="2 3" key="1">
    <citation type="submission" date="2016-04" db="EMBL/GenBank/DDBJ databases">
        <title>Genome analyses suggest a sexual origin of heterokaryosis in a supposedly ancient asexual fungus.</title>
        <authorList>
            <person name="Ropars J."/>
            <person name="Sedzielewska K."/>
            <person name="Noel J."/>
            <person name="Charron P."/>
            <person name="Farinelli L."/>
            <person name="Marton T."/>
            <person name="Kruger M."/>
            <person name="Pelin A."/>
            <person name="Brachmann A."/>
            <person name="Corradi N."/>
        </authorList>
    </citation>
    <scope>NUCLEOTIDE SEQUENCE [LARGE SCALE GENOMIC DNA]</scope>
    <source>
        <strain evidence="2 3">C2</strain>
    </source>
</reference>
<name>A0A2N1M8H2_9GLOM</name>
<feature type="compositionally biased region" description="Basic and acidic residues" evidence="1">
    <location>
        <begin position="72"/>
        <end position="82"/>
    </location>
</feature>
<dbReference type="VEuPathDB" id="FungiDB:RhiirFUN_002930"/>
<feature type="region of interest" description="Disordered" evidence="1">
    <location>
        <begin position="69"/>
        <end position="92"/>
    </location>
</feature>
<dbReference type="EMBL" id="LLXL01003968">
    <property type="protein sequence ID" value="PKK57930.1"/>
    <property type="molecule type" value="Genomic_DNA"/>
</dbReference>
<evidence type="ECO:0000256" key="1">
    <source>
        <dbReference type="SAM" id="MobiDB-lite"/>
    </source>
</evidence>
<comment type="caution">
    <text evidence="2">The sequence shown here is derived from an EMBL/GenBank/DDBJ whole genome shotgun (WGS) entry which is preliminary data.</text>
</comment>
<feature type="non-terminal residue" evidence="2">
    <location>
        <position position="298"/>
    </location>
</feature>
<evidence type="ECO:0000313" key="2">
    <source>
        <dbReference type="EMBL" id="PKK57930.1"/>
    </source>
</evidence>
<dbReference type="AlphaFoldDB" id="A0A2N1M8H2"/>
<feature type="region of interest" description="Disordered" evidence="1">
    <location>
        <begin position="108"/>
        <end position="151"/>
    </location>
</feature>
<protein>
    <submittedName>
        <fullName evidence="2">Uncharacterized protein</fullName>
    </submittedName>
</protein>
<organism evidence="2 3">
    <name type="scientific">Rhizophagus irregularis</name>
    <dbReference type="NCBI Taxonomy" id="588596"/>
    <lineage>
        <taxon>Eukaryota</taxon>
        <taxon>Fungi</taxon>
        <taxon>Fungi incertae sedis</taxon>
        <taxon>Mucoromycota</taxon>
        <taxon>Glomeromycotina</taxon>
        <taxon>Glomeromycetes</taxon>
        <taxon>Glomerales</taxon>
        <taxon>Glomeraceae</taxon>
        <taxon>Rhizophagus</taxon>
    </lineage>
</organism>
<dbReference type="VEuPathDB" id="FungiDB:RhiirA1_402791"/>
<proteinExistence type="predicted"/>
<dbReference type="VEuPathDB" id="FungiDB:FUN_010642"/>
<gene>
    <name evidence="2" type="ORF">RhiirC2_720892</name>
</gene>
<dbReference type="Proteomes" id="UP000233469">
    <property type="component" value="Unassembled WGS sequence"/>
</dbReference>
<evidence type="ECO:0000313" key="3">
    <source>
        <dbReference type="Proteomes" id="UP000233469"/>
    </source>
</evidence>
<sequence>MFTKLRNKVLCDCKDCNNKYVDERTRKSHIELERHLASNVSGFVPFLSGNNWNKPANTVLEACHSPIAEGSSRSEVKARQEESTSFDSNYESDFAGFVPQKEIDEYEHAGFVPQKRRRKDQFREPKVNQGSNKSIDDEYEGDTPSKDDDMVLDDHETPVEQFIAPENDLEFEYPGTNVNFANSWILIWIFKYQARFCLSDVAIDSLIKFFQQLLMDADQTRFKDFPTSLYTASKLLQIGKQSKTYAVCPSCNTLYNTAEVVAEEGFNCTHVEFPMQPKRKPCGMELTEQVPLSNGYKR</sequence>
<reference evidence="2 3" key="2">
    <citation type="submission" date="2017-10" db="EMBL/GenBank/DDBJ databases">
        <title>Extensive intraspecific genome diversity in a model arbuscular mycorrhizal fungus.</title>
        <authorList>
            <person name="Chen E.C.H."/>
            <person name="Morin E."/>
            <person name="Baudet D."/>
            <person name="Noel J."/>
            <person name="Ndikumana S."/>
            <person name="Charron P."/>
            <person name="St-Onge C."/>
            <person name="Giorgi J."/>
            <person name="Grigoriev I.V."/>
            <person name="Roux C."/>
            <person name="Martin F.M."/>
            <person name="Corradi N."/>
        </authorList>
    </citation>
    <scope>NUCLEOTIDE SEQUENCE [LARGE SCALE GENOMIC DNA]</scope>
    <source>
        <strain evidence="2 3">C2</strain>
    </source>
</reference>